<evidence type="ECO:0000313" key="2">
    <source>
        <dbReference type="Proteomes" id="UP000191554"/>
    </source>
</evidence>
<sequence>MLSSFPKEVLFCCEKDDPLTIFYEQMDGMDGMHGMYSMRSMDCMHNITGMHDISDCQSFRNNAPRHSTHYSF</sequence>
<gene>
    <name evidence="1" type="ORF">CLHUN_00020</name>
</gene>
<organism evidence="1 2">
    <name type="scientific">Ruminiclostridium hungatei</name>
    <name type="common">Clostridium hungatei</name>
    <dbReference type="NCBI Taxonomy" id="48256"/>
    <lineage>
        <taxon>Bacteria</taxon>
        <taxon>Bacillati</taxon>
        <taxon>Bacillota</taxon>
        <taxon>Clostridia</taxon>
        <taxon>Eubacteriales</taxon>
        <taxon>Oscillospiraceae</taxon>
        <taxon>Ruminiclostridium</taxon>
    </lineage>
</organism>
<reference evidence="1 2" key="1">
    <citation type="submission" date="2017-03" db="EMBL/GenBank/DDBJ databases">
        <title>Genome sequence of Clostridium hungatei DSM 14427.</title>
        <authorList>
            <person name="Poehlein A."/>
            <person name="Daniel R."/>
        </authorList>
    </citation>
    <scope>NUCLEOTIDE SEQUENCE [LARGE SCALE GENOMIC DNA]</scope>
    <source>
        <strain evidence="1 2">DSM 14427</strain>
    </source>
</reference>
<comment type="caution">
    <text evidence="1">The sequence shown here is derived from an EMBL/GenBank/DDBJ whole genome shotgun (WGS) entry which is preliminary data.</text>
</comment>
<name>A0A1V4SRV6_RUMHU</name>
<proteinExistence type="predicted"/>
<dbReference type="Proteomes" id="UP000191554">
    <property type="component" value="Unassembled WGS sequence"/>
</dbReference>
<dbReference type="EMBL" id="MZGX01000001">
    <property type="protein sequence ID" value="OPX46186.1"/>
    <property type="molecule type" value="Genomic_DNA"/>
</dbReference>
<keyword evidence="2" id="KW-1185">Reference proteome</keyword>
<dbReference type="AlphaFoldDB" id="A0A1V4SRV6"/>
<accession>A0A1V4SRV6</accession>
<protein>
    <submittedName>
        <fullName evidence="1">Uncharacterized protein</fullName>
    </submittedName>
</protein>
<evidence type="ECO:0000313" key="1">
    <source>
        <dbReference type="EMBL" id="OPX46186.1"/>
    </source>
</evidence>
<dbReference type="RefSeq" id="WP_080062515.1">
    <property type="nucleotide sequence ID" value="NZ_MZGX01000001.1"/>
</dbReference>